<dbReference type="EMBL" id="JBHSFK010000084">
    <property type="protein sequence ID" value="MFC4508478.1"/>
    <property type="molecule type" value="Genomic_DNA"/>
</dbReference>
<keyword evidence="2" id="KW-1185">Reference proteome</keyword>
<gene>
    <name evidence="1" type="ORF">ACFPIH_55395</name>
</gene>
<evidence type="ECO:0000313" key="1">
    <source>
        <dbReference type="EMBL" id="MFC4508478.1"/>
    </source>
</evidence>
<organism evidence="1 2">
    <name type="scientific">Streptomyces vulcanius</name>
    <dbReference type="NCBI Taxonomy" id="1441876"/>
    <lineage>
        <taxon>Bacteria</taxon>
        <taxon>Bacillati</taxon>
        <taxon>Actinomycetota</taxon>
        <taxon>Actinomycetes</taxon>
        <taxon>Kitasatosporales</taxon>
        <taxon>Streptomycetaceae</taxon>
        <taxon>Streptomyces</taxon>
    </lineage>
</organism>
<accession>A0ABV9B8A8</accession>
<name>A0ABV9B8A8_9ACTN</name>
<sequence>MSNYGWDGGCWLVLDRACELVSGFHHPTEASAHAVALPVGFFVWWVQCTEHIPDCHRKTAEGEQPR</sequence>
<reference evidence="2" key="1">
    <citation type="journal article" date="2019" name="Int. J. Syst. Evol. Microbiol.">
        <title>The Global Catalogue of Microorganisms (GCM) 10K type strain sequencing project: providing services to taxonomists for standard genome sequencing and annotation.</title>
        <authorList>
            <consortium name="The Broad Institute Genomics Platform"/>
            <consortium name="The Broad Institute Genome Sequencing Center for Infectious Disease"/>
            <person name="Wu L."/>
            <person name="Ma J."/>
        </authorList>
    </citation>
    <scope>NUCLEOTIDE SEQUENCE [LARGE SCALE GENOMIC DNA]</scope>
    <source>
        <strain evidence="2">CGMCC 4.7177</strain>
    </source>
</reference>
<comment type="caution">
    <text evidence="1">The sequence shown here is derived from an EMBL/GenBank/DDBJ whole genome shotgun (WGS) entry which is preliminary data.</text>
</comment>
<dbReference type="Proteomes" id="UP001595839">
    <property type="component" value="Unassembled WGS sequence"/>
</dbReference>
<proteinExistence type="predicted"/>
<protein>
    <submittedName>
        <fullName evidence="1">Uncharacterized protein</fullName>
    </submittedName>
</protein>
<dbReference type="RefSeq" id="WP_381187665.1">
    <property type="nucleotide sequence ID" value="NZ_JBHSFK010000084.1"/>
</dbReference>
<evidence type="ECO:0000313" key="2">
    <source>
        <dbReference type="Proteomes" id="UP001595839"/>
    </source>
</evidence>